<dbReference type="Pfam" id="PF01926">
    <property type="entry name" value="MMR_HSR1"/>
    <property type="match status" value="1"/>
</dbReference>
<organism evidence="3 4">
    <name type="scientific">Symbiodinium necroappetens</name>
    <dbReference type="NCBI Taxonomy" id="1628268"/>
    <lineage>
        <taxon>Eukaryota</taxon>
        <taxon>Sar</taxon>
        <taxon>Alveolata</taxon>
        <taxon>Dinophyceae</taxon>
        <taxon>Suessiales</taxon>
        <taxon>Symbiodiniaceae</taxon>
        <taxon>Symbiodinium</taxon>
    </lineage>
</organism>
<keyword evidence="4" id="KW-1185">Reference proteome</keyword>
<name>A0A813CEX5_9DINO</name>
<dbReference type="SUPFAM" id="SSF52540">
    <property type="entry name" value="P-loop containing nucleoside triphosphate hydrolases"/>
    <property type="match status" value="1"/>
</dbReference>
<dbReference type="AlphaFoldDB" id="A0A813CEX5"/>
<dbReference type="InterPro" id="IPR006073">
    <property type="entry name" value="GTP-bd"/>
</dbReference>
<comment type="caution">
    <text evidence="3">The sequence shown here is derived from an EMBL/GenBank/DDBJ whole genome shotgun (WGS) entry which is preliminary data.</text>
</comment>
<dbReference type="InterPro" id="IPR027417">
    <property type="entry name" value="P-loop_NTPase"/>
</dbReference>
<protein>
    <recommendedName>
        <fullName evidence="2">G domain-containing protein</fullName>
    </recommendedName>
</protein>
<evidence type="ECO:0000313" key="3">
    <source>
        <dbReference type="EMBL" id="CAE7942319.1"/>
    </source>
</evidence>
<evidence type="ECO:0000313" key="4">
    <source>
        <dbReference type="Proteomes" id="UP000601435"/>
    </source>
</evidence>
<dbReference type="EMBL" id="CAJNJA010096255">
    <property type="protein sequence ID" value="CAE7942319.1"/>
    <property type="molecule type" value="Genomic_DNA"/>
</dbReference>
<reference evidence="3" key="1">
    <citation type="submission" date="2021-02" db="EMBL/GenBank/DDBJ databases">
        <authorList>
            <person name="Dougan E. K."/>
            <person name="Rhodes N."/>
            <person name="Thang M."/>
            <person name="Chan C."/>
        </authorList>
    </citation>
    <scope>NUCLEOTIDE SEQUENCE</scope>
</reference>
<dbReference type="Proteomes" id="UP000601435">
    <property type="component" value="Unassembled WGS sequence"/>
</dbReference>
<evidence type="ECO:0000256" key="1">
    <source>
        <dbReference type="SAM" id="Coils"/>
    </source>
</evidence>
<feature type="coiled-coil region" evidence="1">
    <location>
        <begin position="206"/>
        <end position="240"/>
    </location>
</feature>
<proteinExistence type="predicted"/>
<dbReference type="OrthoDB" id="443724at2759"/>
<feature type="domain" description="G" evidence="2">
    <location>
        <begin position="6"/>
        <end position="105"/>
    </location>
</feature>
<keyword evidence="1" id="KW-0175">Coiled coil</keyword>
<evidence type="ECO:0000259" key="2">
    <source>
        <dbReference type="Pfam" id="PF01926"/>
    </source>
</evidence>
<accession>A0A813CEX5</accession>
<dbReference type="GO" id="GO:0005525">
    <property type="term" value="F:GTP binding"/>
    <property type="evidence" value="ECO:0007669"/>
    <property type="project" value="InterPro"/>
</dbReference>
<gene>
    <name evidence="3" type="ORF">SNEC2469_LOCUS34615</name>
</gene>
<dbReference type="CDD" id="cd00882">
    <property type="entry name" value="Ras_like_GTPase"/>
    <property type="match status" value="1"/>
</dbReference>
<dbReference type="Gene3D" id="3.40.50.300">
    <property type="entry name" value="P-loop containing nucleotide triphosphate hydrolases"/>
    <property type="match status" value="1"/>
</dbReference>
<sequence length="252" mass="27940">MPEYFLFVGNPGVGKSTILNGLISELRFKSGFSPGQGMTSVLQCEEKGGKFYMDTPGLADVEKRRIAAKEIEKALKQDGDYRIFFVLTLESGRVRPQDKATMELVLQAAPCIGHKYGILFNKVSKRAVAEFLENPSRADPSPRDVLLTHLFSGNLPVTTAIHYNLKDDDLEDAMNVVKPLKPELVRFIQGLPAIHIHSSQVREIKADQYEQMMEAMEKKMAKMQEDNAALLAELARVREQLANAGGGGCCLL</sequence>